<dbReference type="GO" id="GO:0006310">
    <property type="term" value="P:DNA recombination"/>
    <property type="evidence" value="ECO:0007669"/>
    <property type="project" value="InterPro"/>
</dbReference>
<keyword evidence="2" id="KW-0378">Hydrolase</keyword>
<dbReference type="Gene3D" id="1.10.8.10">
    <property type="entry name" value="DNA helicase RuvA subunit, C-terminal domain"/>
    <property type="match status" value="1"/>
</dbReference>
<feature type="domain" description="Holliday junction DNA helicase RuvA C-terminal" evidence="1">
    <location>
        <begin position="69"/>
        <end position="90"/>
    </location>
</feature>
<dbReference type="EC" id="3.6.4.12" evidence="2"/>
<organism evidence="2">
    <name type="scientific">hydrothermal vent metagenome</name>
    <dbReference type="NCBI Taxonomy" id="652676"/>
    <lineage>
        <taxon>unclassified sequences</taxon>
        <taxon>metagenomes</taxon>
        <taxon>ecological metagenomes</taxon>
    </lineage>
</organism>
<dbReference type="GO" id="GO:0005524">
    <property type="term" value="F:ATP binding"/>
    <property type="evidence" value="ECO:0007669"/>
    <property type="project" value="InterPro"/>
</dbReference>
<keyword evidence="2" id="KW-0067">ATP-binding</keyword>
<dbReference type="InterPro" id="IPR011114">
    <property type="entry name" value="RuvA_C"/>
</dbReference>
<keyword evidence="2" id="KW-0547">Nucleotide-binding</keyword>
<dbReference type="AlphaFoldDB" id="A0A3B1A6M6"/>
<sequence length="90" mass="9814">MIETDRLISPASAPSDNAEEVLDRAIRPKTLADYVGQPVVVEMRDRVKDWQGVSLSPDAVTRALEPAVDALKDAISALVALGYKPQEARR</sequence>
<dbReference type="GO" id="GO:0009379">
    <property type="term" value="C:Holliday junction helicase complex"/>
    <property type="evidence" value="ECO:0007669"/>
    <property type="project" value="InterPro"/>
</dbReference>
<name>A0A3B1A6M6_9ZZZZ</name>
<keyword evidence="2" id="KW-0347">Helicase</keyword>
<gene>
    <name evidence="2" type="ORF">MNBD_GAMMA20-849</name>
</gene>
<reference evidence="2" key="1">
    <citation type="submission" date="2018-06" db="EMBL/GenBank/DDBJ databases">
        <authorList>
            <person name="Zhirakovskaya E."/>
        </authorList>
    </citation>
    <scope>NUCLEOTIDE SEQUENCE</scope>
</reference>
<dbReference type="EMBL" id="UOFU01000228">
    <property type="protein sequence ID" value="VAX01409.1"/>
    <property type="molecule type" value="Genomic_DNA"/>
</dbReference>
<dbReference type="CDD" id="cd14332">
    <property type="entry name" value="UBA_RuvA_C"/>
    <property type="match status" value="1"/>
</dbReference>
<dbReference type="GO" id="GO:0016787">
    <property type="term" value="F:hydrolase activity"/>
    <property type="evidence" value="ECO:0007669"/>
    <property type="project" value="UniProtKB-KW"/>
</dbReference>
<accession>A0A3B1A6M6</accession>
<dbReference type="GO" id="GO:0006281">
    <property type="term" value="P:DNA repair"/>
    <property type="evidence" value="ECO:0007669"/>
    <property type="project" value="InterPro"/>
</dbReference>
<proteinExistence type="predicted"/>
<dbReference type="Pfam" id="PF07499">
    <property type="entry name" value="RuvA_C"/>
    <property type="match status" value="1"/>
</dbReference>
<evidence type="ECO:0000313" key="2">
    <source>
        <dbReference type="EMBL" id="VAX01409.1"/>
    </source>
</evidence>
<dbReference type="GO" id="GO:0009378">
    <property type="term" value="F:four-way junction helicase activity"/>
    <property type="evidence" value="ECO:0007669"/>
    <property type="project" value="InterPro"/>
</dbReference>
<protein>
    <submittedName>
        <fullName evidence="2">Holliday junction ATP-dependent DNA helicase RuvA</fullName>
        <ecNumber evidence="2">3.6.4.12</ecNumber>
    </submittedName>
</protein>
<evidence type="ECO:0000259" key="1">
    <source>
        <dbReference type="Pfam" id="PF07499"/>
    </source>
</evidence>